<evidence type="ECO:0000256" key="7">
    <source>
        <dbReference type="RuleBase" id="RU363032"/>
    </source>
</evidence>
<dbReference type="eggNOG" id="COG0395">
    <property type="taxonomic scope" value="Bacteria"/>
</dbReference>
<keyword evidence="5 7" id="KW-1133">Transmembrane helix</keyword>
<evidence type="ECO:0000256" key="2">
    <source>
        <dbReference type="ARBA" id="ARBA00022448"/>
    </source>
</evidence>
<keyword evidence="10" id="KW-1185">Reference proteome</keyword>
<reference evidence="9 10" key="1">
    <citation type="journal article" date="2014" name="Genome Announc.">
        <title>Draft Genome Sequence of Paenibacillus pini JCM 16418T, Isolated from the Rhizosphere of Pine Tree.</title>
        <authorList>
            <person name="Yuki M."/>
            <person name="Oshima K."/>
            <person name="Suda W."/>
            <person name="Oshida Y."/>
            <person name="Kitamura K."/>
            <person name="Iida Y."/>
            <person name="Hattori M."/>
            <person name="Ohkuma M."/>
        </authorList>
    </citation>
    <scope>NUCLEOTIDE SEQUENCE [LARGE SCALE GENOMIC DNA]</scope>
    <source>
        <strain evidence="9 10">JCM 16418</strain>
    </source>
</reference>
<feature type="domain" description="ABC transmembrane type-1" evidence="8">
    <location>
        <begin position="77"/>
        <end position="282"/>
    </location>
</feature>
<evidence type="ECO:0000313" key="10">
    <source>
        <dbReference type="Proteomes" id="UP000019364"/>
    </source>
</evidence>
<dbReference type="InterPro" id="IPR035906">
    <property type="entry name" value="MetI-like_sf"/>
</dbReference>
<accession>W7YW43</accession>
<dbReference type="InterPro" id="IPR000515">
    <property type="entry name" value="MetI-like"/>
</dbReference>
<evidence type="ECO:0000256" key="4">
    <source>
        <dbReference type="ARBA" id="ARBA00022692"/>
    </source>
</evidence>
<evidence type="ECO:0000256" key="1">
    <source>
        <dbReference type="ARBA" id="ARBA00004651"/>
    </source>
</evidence>
<keyword evidence="6 7" id="KW-0472">Membrane</keyword>
<dbReference type="PANTHER" id="PTHR43744">
    <property type="entry name" value="ABC TRANSPORTER PERMEASE PROTEIN MG189-RELATED-RELATED"/>
    <property type="match status" value="1"/>
</dbReference>
<keyword evidence="4 7" id="KW-0812">Transmembrane</keyword>
<feature type="transmembrane region" description="Helical" evidence="7">
    <location>
        <begin position="114"/>
        <end position="134"/>
    </location>
</feature>
<comment type="caution">
    <text evidence="9">The sequence shown here is derived from an EMBL/GenBank/DDBJ whole genome shotgun (WGS) entry which is preliminary data.</text>
</comment>
<keyword evidence="3" id="KW-1003">Cell membrane</keyword>
<dbReference type="RefSeq" id="WP_373280714.1">
    <property type="nucleotide sequence ID" value="NZ_BAVZ01000008.1"/>
</dbReference>
<feature type="transmembrane region" description="Helical" evidence="7">
    <location>
        <begin position="146"/>
        <end position="164"/>
    </location>
</feature>
<comment type="subcellular location">
    <subcellularLocation>
        <location evidence="1 7">Cell membrane</location>
        <topology evidence="1 7">Multi-pass membrane protein</topology>
    </subcellularLocation>
</comment>
<evidence type="ECO:0000259" key="8">
    <source>
        <dbReference type="PROSITE" id="PS50928"/>
    </source>
</evidence>
<dbReference type="CDD" id="cd06261">
    <property type="entry name" value="TM_PBP2"/>
    <property type="match status" value="1"/>
</dbReference>
<dbReference type="STRING" id="1236976.JCM16418_2959"/>
<comment type="similarity">
    <text evidence="7">Belongs to the binding-protein-dependent transport system permease family.</text>
</comment>
<dbReference type="GO" id="GO:0005886">
    <property type="term" value="C:plasma membrane"/>
    <property type="evidence" value="ECO:0007669"/>
    <property type="project" value="UniProtKB-SubCell"/>
</dbReference>
<feature type="transmembrane region" description="Helical" evidence="7">
    <location>
        <begin position="263"/>
        <end position="282"/>
    </location>
</feature>
<dbReference type="PROSITE" id="PS50928">
    <property type="entry name" value="ABC_TM1"/>
    <property type="match status" value="1"/>
</dbReference>
<dbReference type="AlphaFoldDB" id="W7YW43"/>
<sequence length="297" mass="33700">MIMELNTTWKDRLFSFSNNGILILFSLAMIFPIYYTIVLSFTDPTEYYTRDLILWPKQWSLDAYKYLLDNGLFMNSLMVSIFLSTVGTALSLIVTGGLAYAISCRRLRFRKTMMFMILLTFLFTPGLVPLYMVVRNLGLIDSVWSLILPSLTSGWYVLLMKGFFDSIPDSLDEAARIDGCTEISVFWRIIIPLSMPAIVAFGLFFAVGYWNTYFNGIMFINEQSKWPLQVLLQNMLVDPTTMGGGGENSVSLQMNRQMPTETLKMAAVVIATIPIMLVYPFLQKHFAKGAMVGSVKE</sequence>
<dbReference type="Gene3D" id="1.10.3720.10">
    <property type="entry name" value="MetI-like"/>
    <property type="match status" value="1"/>
</dbReference>
<evidence type="ECO:0000313" key="9">
    <source>
        <dbReference type="EMBL" id="GAF08851.1"/>
    </source>
</evidence>
<proteinExistence type="inferred from homology"/>
<evidence type="ECO:0000256" key="5">
    <source>
        <dbReference type="ARBA" id="ARBA00022989"/>
    </source>
</evidence>
<protein>
    <submittedName>
        <fullName evidence="9">ABC transporter permease protein YtcP</fullName>
    </submittedName>
</protein>
<dbReference type="PANTHER" id="PTHR43744:SF9">
    <property type="entry name" value="POLYGALACTURONAN_RHAMNOGALACTURONAN TRANSPORT SYSTEM PERMEASE PROTEIN YTCP"/>
    <property type="match status" value="1"/>
</dbReference>
<feature type="transmembrane region" description="Helical" evidence="7">
    <location>
        <begin position="77"/>
        <end position="102"/>
    </location>
</feature>
<organism evidence="9 10">
    <name type="scientific">Paenibacillus pini JCM 16418</name>
    <dbReference type="NCBI Taxonomy" id="1236976"/>
    <lineage>
        <taxon>Bacteria</taxon>
        <taxon>Bacillati</taxon>
        <taxon>Bacillota</taxon>
        <taxon>Bacilli</taxon>
        <taxon>Bacillales</taxon>
        <taxon>Paenibacillaceae</taxon>
        <taxon>Paenibacillus</taxon>
    </lineage>
</organism>
<name>W7YW43_9BACL</name>
<evidence type="ECO:0000256" key="3">
    <source>
        <dbReference type="ARBA" id="ARBA00022475"/>
    </source>
</evidence>
<feature type="transmembrane region" description="Helical" evidence="7">
    <location>
        <begin position="21"/>
        <end position="42"/>
    </location>
</feature>
<dbReference type="GO" id="GO:0055085">
    <property type="term" value="P:transmembrane transport"/>
    <property type="evidence" value="ECO:0007669"/>
    <property type="project" value="InterPro"/>
</dbReference>
<dbReference type="EMBL" id="BAVZ01000008">
    <property type="protein sequence ID" value="GAF08851.1"/>
    <property type="molecule type" value="Genomic_DNA"/>
</dbReference>
<keyword evidence="2 7" id="KW-0813">Transport</keyword>
<dbReference type="Pfam" id="PF00528">
    <property type="entry name" value="BPD_transp_1"/>
    <property type="match status" value="1"/>
</dbReference>
<dbReference type="SUPFAM" id="SSF161098">
    <property type="entry name" value="MetI-like"/>
    <property type="match status" value="1"/>
</dbReference>
<gene>
    <name evidence="9" type="ORF">JCM16418_2959</name>
</gene>
<dbReference type="Proteomes" id="UP000019364">
    <property type="component" value="Unassembled WGS sequence"/>
</dbReference>
<feature type="transmembrane region" description="Helical" evidence="7">
    <location>
        <begin position="185"/>
        <end position="210"/>
    </location>
</feature>
<evidence type="ECO:0000256" key="6">
    <source>
        <dbReference type="ARBA" id="ARBA00023136"/>
    </source>
</evidence>